<keyword evidence="1" id="KW-0812">Transmembrane</keyword>
<gene>
    <name evidence="2" type="ORF">NAEGRDRAFT_70336</name>
</gene>
<dbReference type="Proteomes" id="UP000006671">
    <property type="component" value="Unassembled WGS sequence"/>
</dbReference>
<sequence length="117" mass="12659">MAATENESQKLSHRVQQSRNLSLIGGIIMIMFGVACIIFASSLLITHTKTGYFATILEGSFSIPAIALDYVIGILLVVAGVLAIVSSVMLANVKRRYVLSVSWVVFVSLCLLMAILR</sequence>
<evidence type="ECO:0000313" key="3">
    <source>
        <dbReference type="Proteomes" id="UP000006671"/>
    </source>
</evidence>
<dbReference type="AlphaFoldDB" id="D2VN14"/>
<protein>
    <submittedName>
        <fullName evidence="2">Predicted protein</fullName>
    </submittedName>
</protein>
<dbReference type="InParanoid" id="D2VN14"/>
<feature type="transmembrane region" description="Helical" evidence="1">
    <location>
        <begin position="65"/>
        <end position="85"/>
    </location>
</feature>
<proteinExistence type="predicted"/>
<dbReference type="RefSeq" id="XP_002674659.1">
    <property type="nucleotide sequence ID" value="XM_002674613.1"/>
</dbReference>
<keyword evidence="1" id="KW-0472">Membrane</keyword>
<feature type="transmembrane region" description="Helical" evidence="1">
    <location>
        <begin position="21"/>
        <end position="45"/>
    </location>
</feature>
<reference evidence="2 3" key="1">
    <citation type="journal article" date="2010" name="Cell">
        <title>The genome of Naegleria gruberi illuminates early eukaryotic versatility.</title>
        <authorList>
            <person name="Fritz-Laylin L.K."/>
            <person name="Prochnik S.E."/>
            <person name="Ginger M.L."/>
            <person name="Dacks J.B."/>
            <person name="Carpenter M.L."/>
            <person name="Field M.C."/>
            <person name="Kuo A."/>
            <person name="Paredez A."/>
            <person name="Chapman J."/>
            <person name="Pham J."/>
            <person name="Shu S."/>
            <person name="Neupane R."/>
            <person name="Cipriano M."/>
            <person name="Mancuso J."/>
            <person name="Tu H."/>
            <person name="Salamov A."/>
            <person name="Lindquist E."/>
            <person name="Shapiro H."/>
            <person name="Lucas S."/>
            <person name="Grigoriev I.V."/>
            <person name="Cande W.Z."/>
            <person name="Fulton C."/>
            <person name="Rokhsar D.S."/>
            <person name="Dawson S.C."/>
        </authorList>
    </citation>
    <scope>NUCLEOTIDE SEQUENCE [LARGE SCALE GENOMIC DNA]</scope>
    <source>
        <strain evidence="2 3">NEG-M</strain>
    </source>
</reference>
<name>D2VN14_NAEGR</name>
<feature type="transmembrane region" description="Helical" evidence="1">
    <location>
        <begin position="97"/>
        <end position="116"/>
    </location>
</feature>
<keyword evidence="3" id="KW-1185">Reference proteome</keyword>
<accession>D2VN14</accession>
<evidence type="ECO:0000313" key="2">
    <source>
        <dbReference type="EMBL" id="EFC41915.1"/>
    </source>
</evidence>
<organism evidence="3">
    <name type="scientific">Naegleria gruberi</name>
    <name type="common">Amoeba</name>
    <dbReference type="NCBI Taxonomy" id="5762"/>
    <lineage>
        <taxon>Eukaryota</taxon>
        <taxon>Discoba</taxon>
        <taxon>Heterolobosea</taxon>
        <taxon>Tetramitia</taxon>
        <taxon>Eutetramitia</taxon>
        <taxon>Vahlkampfiidae</taxon>
        <taxon>Naegleria</taxon>
    </lineage>
</organism>
<keyword evidence="1" id="KW-1133">Transmembrane helix</keyword>
<evidence type="ECO:0000256" key="1">
    <source>
        <dbReference type="SAM" id="Phobius"/>
    </source>
</evidence>
<dbReference type="VEuPathDB" id="AmoebaDB:NAEGRDRAFT_70336"/>
<dbReference type="GeneID" id="8851331"/>
<dbReference type="KEGG" id="ngr:NAEGRDRAFT_70336"/>
<dbReference type="EMBL" id="GG738883">
    <property type="protein sequence ID" value="EFC41915.1"/>
    <property type="molecule type" value="Genomic_DNA"/>
</dbReference>